<sequence length="550" mass="62331">MGTPQRIQTYMEKHRLTPLFEEMMNKVLHEQPEDPYLYLIKVLYRKAGLDIPADIRLGAVRKSSPERLGRRTKSPEPSRKSNTWAVSGTDDRGYNKPWLTHSKKPKPKSPDEPEHARPAVTSPKSHRVHSARPHTAQTSSSPRSQAQQTLSSPRSHVKQTHSSPRTMSESLPLSFDDLLKVTPISPGRRQKQGWNADNKVSATSFDDLFEGQTKSEETKGHRRTETSKDTRTAWASSGLGDDDIFRSSNYKGPRPYRTEEDPLAGELMNCKESVKQNSNTDMNSSGHVRGPKIESKKHRQELNQYLQEKDKHSDDSGYLDEQEEEDDAIELLEDADDLRREGVTNIPKSGYKLSKDIHSTIKGLNYADIRPQYSFTDDRYNRQPNNGSPYDSDPDERPNTGMSGYQPSPGDSEDDEFESVSQVTGPRRPVWNVMDSDGETYNPKMSRTLPEPSRSRKSNSQSRKLAATVPVRFDDTPYPSRSVESADSFLQGRETWSGRTTEPQDEEVTVRGSVRSEAGGWQLPRYESDTSLAEWQYEGKLKKTPPPKAY</sequence>
<proteinExistence type="predicted"/>
<dbReference type="PANTHER" id="PTHR32000">
    <property type="entry name" value="SIMILAR TO HYPOTHETICAL PROTEIN"/>
    <property type="match status" value="1"/>
</dbReference>
<dbReference type="Pfam" id="PF17824">
    <property type="entry name" value="DUF5586"/>
    <property type="match status" value="2"/>
</dbReference>
<dbReference type="Proteomes" id="UP000596742">
    <property type="component" value="Unassembled WGS sequence"/>
</dbReference>
<dbReference type="SUPFAM" id="SSF47391">
    <property type="entry name" value="Dimerization-anchoring domain of cAMP-dependent PK regulatory subunit"/>
    <property type="match status" value="1"/>
</dbReference>
<feature type="compositionally biased region" description="Basic and acidic residues" evidence="1">
    <location>
        <begin position="63"/>
        <end position="79"/>
    </location>
</feature>
<name>A0A8B6CFP2_MYTGA</name>
<protein>
    <submittedName>
        <fullName evidence="2">Uncharacterized protein</fullName>
    </submittedName>
</protein>
<dbReference type="EMBL" id="UYJE01001647">
    <property type="protein sequence ID" value="VDI03899.1"/>
    <property type="molecule type" value="Genomic_DNA"/>
</dbReference>
<evidence type="ECO:0000256" key="1">
    <source>
        <dbReference type="SAM" id="MobiDB-lite"/>
    </source>
</evidence>
<evidence type="ECO:0000313" key="2">
    <source>
        <dbReference type="EMBL" id="VDI03899.1"/>
    </source>
</evidence>
<comment type="caution">
    <text evidence="2">The sequence shown here is derived from an EMBL/GenBank/DDBJ whole genome shotgun (WGS) entry which is preliminary data.</text>
</comment>
<dbReference type="InterPro" id="IPR040687">
    <property type="entry name" value="DUF5586"/>
</dbReference>
<feature type="compositionally biased region" description="Polar residues" evidence="1">
    <location>
        <begin position="135"/>
        <end position="171"/>
    </location>
</feature>
<feature type="region of interest" description="Disordered" evidence="1">
    <location>
        <begin position="205"/>
        <end position="262"/>
    </location>
</feature>
<accession>A0A8B6CFP2</accession>
<feature type="region of interest" description="Disordered" evidence="1">
    <location>
        <begin position="375"/>
        <end position="516"/>
    </location>
</feature>
<organism evidence="2 3">
    <name type="scientific">Mytilus galloprovincialis</name>
    <name type="common">Mediterranean mussel</name>
    <dbReference type="NCBI Taxonomy" id="29158"/>
    <lineage>
        <taxon>Eukaryota</taxon>
        <taxon>Metazoa</taxon>
        <taxon>Spiralia</taxon>
        <taxon>Lophotrochozoa</taxon>
        <taxon>Mollusca</taxon>
        <taxon>Bivalvia</taxon>
        <taxon>Autobranchia</taxon>
        <taxon>Pteriomorphia</taxon>
        <taxon>Mytilida</taxon>
        <taxon>Mytiloidea</taxon>
        <taxon>Mytilidae</taxon>
        <taxon>Mytilinae</taxon>
        <taxon>Mytilus</taxon>
    </lineage>
</organism>
<feature type="compositionally biased region" description="Polar residues" evidence="1">
    <location>
        <begin position="276"/>
        <end position="286"/>
    </location>
</feature>
<dbReference type="AlphaFoldDB" id="A0A8B6CFP2"/>
<evidence type="ECO:0000313" key="3">
    <source>
        <dbReference type="Proteomes" id="UP000596742"/>
    </source>
</evidence>
<reference evidence="2" key="1">
    <citation type="submission" date="2018-11" db="EMBL/GenBank/DDBJ databases">
        <authorList>
            <person name="Alioto T."/>
            <person name="Alioto T."/>
        </authorList>
    </citation>
    <scope>NUCLEOTIDE SEQUENCE</scope>
</reference>
<feature type="compositionally biased region" description="Acidic residues" evidence="1">
    <location>
        <begin position="317"/>
        <end position="336"/>
    </location>
</feature>
<feature type="region of interest" description="Disordered" evidence="1">
    <location>
        <begin position="62"/>
        <end position="171"/>
    </location>
</feature>
<gene>
    <name evidence="2" type="ORF">MGAL_10B058579</name>
</gene>
<feature type="compositionally biased region" description="Basic and acidic residues" evidence="1">
    <location>
        <begin position="213"/>
        <end position="231"/>
    </location>
</feature>
<dbReference type="CDD" id="cd22980">
    <property type="entry name" value="DD_VEST1"/>
    <property type="match status" value="1"/>
</dbReference>
<keyword evidence="3" id="KW-1185">Reference proteome</keyword>
<dbReference type="PANTHER" id="PTHR32000:SF3">
    <property type="entry name" value="RIKEN CDNA A830018L16 GENE"/>
    <property type="match status" value="1"/>
</dbReference>
<dbReference type="OrthoDB" id="9945857at2759"/>
<feature type="compositionally biased region" description="Basic and acidic residues" evidence="1">
    <location>
        <begin position="108"/>
        <end position="117"/>
    </location>
</feature>
<feature type="region of interest" description="Disordered" evidence="1">
    <location>
        <begin position="276"/>
        <end position="354"/>
    </location>
</feature>